<protein>
    <submittedName>
        <fullName evidence="1">Uncharacterized protein</fullName>
    </submittedName>
</protein>
<name>A0A5J4WVA2_9EUKA</name>
<dbReference type="InterPro" id="IPR016024">
    <property type="entry name" value="ARM-type_fold"/>
</dbReference>
<organism evidence="1 2">
    <name type="scientific">Streblomastix strix</name>
    <dbReference type="NCBI Taxonomy" id="222440"/>
    <lineage>
        <taxon>Eukaryota</taxon>
        <taxon>Metamonada</taxon>
        <taxon>Preaxostyla</taxon>
        <taxon>Oxymonadida</taxon>
        <taxon>Streblomastigidae</taxon>
        <taxon>Streblomastix</taxon>
    </lineage>
</organism>
<comment type="caution">
    <text evidence="1">The sequence shown here is derived from an EMBL/GenBank/DDBJ whole genome shotgun (WGS) entry which is preliminary data.</text>
</comment>
<accession>A0A5J4WVA2</accession>
<reference evidence="1 2" key="1">
    <citation type="submission" date="2019-03" db="EMBL/GenBank/DDBJ databases">
        <title>Single cell metagenomics reveals metabolic interactions within the superorganism composed of flagellate Streblomastix strix and complex community of Bacteroidetes bacteria on its surface.</title>
        <authorList>
            <person name="Treitli S.C."/>
            <person name="Kolisko M."/>
            <person name="Husnik F."/>
            <person name="Keeling P."/>
            <person name="Hampl V."/>
        </authorList>
    </citation>
    <scope>NUCLEOTIDE SEQUENCE [LARGE SCALE GENOMIC DNA]</scope>
    <source>
        <strain evidence="1">ST1C</strain>
    </source>
</reference>
<dbReference type="InterPro" id="IPR011989">
    <property type="entry name" value="ARM-like"/>
</dbReference>
<proteinExistence type="predicted"/>
<evidence type="ECO:0000313" key="2">
    <source>
        <dbReference type="Proteomes" id="UP000324800"/>
    </source>
</evidence>
<dbReference type="EMBL" id="SNRW01000839">
    <property type="protein sequence ID" value="KAA6398987.1"/>
    <property type="molecule type" value="Genomic_DNA"/>
</dbReference>
<gene>
    <name evidence="1" type="ORF">EZS28_005486</name>
</gene>
<evidence type="ECO:0000313" key="1">
    <source>
        <dbReference type="EMBL" id="KAA6398987.1"/>
    </source>
</evidence>
<dbReference type="AlphaFoldDB" id="A0A5J4WVA2"/>
<dbReference type="Proteomes" id="UP000324800">
    <property type="component" value="Unassembled WGS sequence"/>
</dbReference>
<dbReference type="SUPFAM" id="SSF48371">
    <property type="entry name" value="ARM repeat"/>
    <property type="match status" value="1"/>
</dbReference>
<dbReference type="Gene3D" id="1.25.10.10">
    <property type="entry name" value="Leucine-rich Repeat Variant"/>
    <property type="match status" value="1"/>
</dbReference>
<sequence length="367" mass="42070">MSTITPAYVDSYLYLTYPSEKDDLRPILFSKKNPFPGLIRMLGHKNNKVVCSSISSIGSIINGNIGKIQASQPHPLFESIESCDGINKIFSLFQHTNDKTIKDKAAVCLGRLFHAKEIVNQEMKIQIISHLKSILSDPDDWTSSQSFLALEYITRNKVNCSEVIRGIDLSAIIEEMKKPIMGSDEEKKLIKLRQEIYSFYLSKMIQDMEESTEFRRQAIKQGLVDLYVIIFESWELTAITRKFTDAFFELAIKDHRFVADLLSPIQRMYPGLVRLPDHEETLVIADSLCSIHNILQISSQQSQKIASHPHYSAVCAQDGIRKIFQVLKRKENNDFNLQYPYKFVTNPTHAQNKFAFDTLYCLVQMQG</sequence>